<keyword evidence="1" id="KW-0808">Transferase</keyword>
<dbReference type="Gene3D" id="2.40.70.10">
    <property type="entry name" value="Acid Proteases"/>
    <property type="match status" value="1"/>
</dbReference>
<feature type="domain" description="Integrase catalytic" evidence="8">
    <location>
        <begin position="847"/>
        <end position="1024"/>
    </location>
</feature>
<dbReference type="Pfam" id="PF00078">
    <property type="entry name" value="RVT_1"/>
    <property type="match status" value="1"/>
</dbReference>
<feature type="region of interest" description="Disordered" evidence="6">
    <location>
        <begin position="183"/>
        <end position="218"/>
    </location>
</feature>
<dbReference type="InterPro" id="IPR000477">
    <property type="entry name" value="RT_dom"/>
</dbReference>
<evidence type="ECO:0000256" key="1">
    <source>
        <dbReference type="ARBA" id="ARBA00022679"/>
    </source>
</evidence>
<dbReference type="InterPro" id="IPR041577">
    <property type="entry name" value="RT_RNaseH_2"/>
</dbReference>
<dbReference type="PANTHER" id="PTHR37984:SF5">
    <property type="entry name" value="PROTEIN NYNRIN-LIKE"/>
    <property type="match status" value="1"/>
</dbReference>
<dbReference type="SUPFAM" id="SSF53098">
    <property type="entry name" value="Ribonuclease H-like"/>
    <property type="match status" value="1"/>
</dbReference>
<dbReference type="InterPro" id="IPR050951">
    <property type="entry name" value="Retrovirus_Pol_polyprotein"/>
</dbReference>
<feature type="domain" description="Reverse transcriptase" evidence="7">
    <location>
        <begin position="524"/>
        <end position="703"/>
    </location>
</feature>
<evidence type="ECO:0000313" key="9">
    <source>
        <dbReference type="EMBL" id="GJT43156.1"/>
    </source>
</evidence>
<name>A0ABQ5DY59_9ASTR</name>
<dbReference type="PANTHER" id="PTHR37984">
    <property type="entry name" value="PROTEIN CBG26694"/>
    <property type="match status" value="1"/>
</dbReference>
<proteinExistence type="predicted"/>
<dbReference type="GO" id="GO:0003964">
    <property type="term" value="F:RNA-directed DNA polymerase activity"/>
    <property type="evidence" value="ECO:0007669"/>
    <property type="project" value="UniProtKB-KW"/>
</dbReference>
<dbReference type="SUPFAM" id="SSF56672">
    <property type="entry name" value="DNA/RNA polymerases"/>
    <property type="match status" value="1"/>
</dbReference>
<comment type="caution">
    <text evidence="9">The sequence shown here is derived from an EMBL/GenBank/DDBJ whole genome shotgun (WGS) entry which is preliminary data.</text>
</comment>
<evidence type="ECO:0000256" key="4">
    <source>
        <dbReference type="ARBA" id="ARBA00022759"/>
    </source>
</evidence>
<evidence type="ECO:0000256" key="5">
    <source>
        <dbReference type="ARBA" id="ARBA00023268"/>
    </source>
</evidence>
<keyword evidence="9" id="KW-0695">RNA-directed DNA polymerase</keyword>
<dbReference type="InterPro" id="IPR001584">
    <property type="entry name" value="Integrase_cat-core"/>
</dbReference>
<dbReference type="Gene3D" id="3.30.70.270">
    <property type="match status" value="2"/>
</dbReference>
<keyword evidence="5" id="KW-0511">Multifunctional enzyme</keyword>
<evidence type="ECO:0000256" key="6">
    <source>
        <dbReference type="SAM" id="MobiDB-lite"/>
    </source>
</evidence>
<dbReference type="InterPro" id="IPR021109">
    <property type="entry name" value="Peptidase_aspartic_dom_sf"/>
</dbReference>
<keyword evidence="4" id="KW-0378">Hydrolase</keyword>
<evidence type="ECO:0000256" key="2">
    <source>
        <dbReference type="ARBA" id="ARBA00022695"/>
    </source>
</evidence>
<dbReference type="CDD" id="cd01647">
    <property type="entry name" value="RT_LTR"/>
    <property type="match status" value="1"/>
</dbReference>
<sequence>MPLKSAPLTQAAIRRMIKESVDVAIAAERARHANARNDARGSGPVRGQDVTLAVHECTFAGFMKCNPTAFYGAEGVVELRRWFEKTKSVFGINECAEAKKVKFVAATLQGPVLTWFNEFAFICPRMFKPERVKVDAYIWGLTDNIKGEVTSSKPANLNEAVRIAHKLMEHKSQARDERILEGKKRKWESFQSGNSSGKSNHKGNLRQTSQNNQKQGNAQAMITAPTDGKVSSRSLPVCERYFTRHVGPCTIKCHKYGKVGPKVRYCKEKSVATGANAQPILTCYDSGEQGDTRNRCPKKVKQEETGEVHGRAYAIKDAEPQGPNVVTNTFLLNNRYASVLFDSGFDRSFVDTRFSSMLNIDLVKIGASYEVELADERVVSMNTILKGCTLNLVNNIFEIDLLPIELGTFDVIIGMDWLVKHDAVIVCGEKVVRIPYENKMLIVESDKVVSRLKVISCIKVRKYVERGCHLFLAHVTEKRSKEKQLEDVPRIRDFPEYRGLHLRAPYRLAPSKMRELSIQLQEVLEKGFIRPSSSPWGAPVLFVKKKDGSFRMCIDYLELNKSTVKNRYPLPRIDDLFDQRQGSSVYSKIDLRLGYYQLRIKEEDIPITAFRTWYGHFEFKIMPFGLTNAPAVFMDLMNRVCKTYLDKFVIVFIDDILVYSKDEEEHIKHLKIILELLKKERLYAKFSKYNFWLDSVHFLGHVIDRSGVHVDPTKIKAIKNWAAPTTPMEVRQFLELAGYYRRFIEGFSLISKTLTKLTQKDKKYEWEKKEDEFFQTLKQKLCSAPILALPEGTKDFVVYCNVSLKCYGAVLMQRDKRWIELLSDYDCEIWYHPGKANFVADALSRKERNKPLCVRALMMTVHNDLPKQIREALKEAMKKKNVRAENLGRLIKQIFEFRPDGTRCFGNCVKAEHQKPSGLLQQPEILVWKWEKITMDFMSGLPRTPSGSLQKELGTNLDMSTAYQPQTDGQSERTIQTLEDMFRVCVIDFGSSWDRHLPLVEFSYNNSYHASIKAAPYEALYGRKCRSPVCWSEVGDSQLTSPELIRDTTKKIVQIKNRLLTACSRQKSYADRRTKPWEFEDGDMVLLKVSPWKGAVHFGKRRKLSPRYIRPFKILARVGLVAYTLELPEELKGIHSTFHLDDKLHMSEEPVEVVDREVKRLKQSRIPIVKVHWNSQRGPKFTWEHEDQIKKSTLISLQVTKDEGNDGVEVSGVREPLGLGYGVLRHRELAVEEDQVYSTFEVGHGSGSVLEPKRPERVSALRQPTLTTWIDLEDGIAYIDIPAYPPPAPPAQTPPSPKWWSGSLPVSLEPSTVPSPISFPMISLTVPSLIASPVATPTTTISAGHVDTRMADMSRAGYDDHRLVHDMLVQQDALQRELHEMRGRVTTLEQEKDHRE</sequence>
<organism evidence="9 10">
    <name type="scientific">Tanacetum coccineum</name>
    <dbReference type="NCBI Taxonomy" id="301880"/>
    <lineage>
        <taxon>Eukaryota</taxon>
        <taxon>Viridiplantae</taxon>
        <taxon>Streptophyta</taxon>
        <taxon>Embryophyta</taxon>
        <taxon>Tracheophyta</taxon>
        <taxon>Spermatophyta</taxon>
        <taxon>Magnoliopsida</taxon>
        <taxon>eudicotyledons</taxon>
        <taxon>Gunneridae</taxon>
        <taxon>Pentapetalae</taxon>
        <taxon>asterids</taxon>
        <taxon>campanulids</taxon>
        <taxon>Asterales</taxon>
        <taxon>Asteraceae</taxon>
        <taxon>Asteroideae</taxon>
        <taxon>Anthemideae</taxon>
        <taxon>Anthemidinae</taxon>
        <taxon>Tanacetum</taxon>
    </lineage>
</organism>
<evidence type="ECO:0000259" key="8">
    <source>
        <dbReference type="PROSITE" id="PS50994"/>
    </source>
</evidence>
<dbReference type="Proteomes" id="UP001151760">
    <property type="component" value="Unassembled WGS sequence"/>
</dbReference>
<evidence type="ECO:0000259" key="7">
    <source>
        <dbReference type="PROSITE" id="PS50878"/>
    </source>
</evidence>
<dbReference type="InterPro" id="IPR012337">
    <property type="entry name" value="RNaseH-like_sf"/>
</dbReference>
<dbReference type="CDD" id="cd00303">
    <property type="entry name" value="retropepsin_like"/>
    <property type="match status" value="1"/>
</dbReference>
<dbReference type="InterPro" id="IPR043502">
    <property type="entry name" value="DNA/RNA_pol_sf"/>
</dbReference>
<keyword evidence="4" id="KW-0255">Endonuclease</keyword>
<dbReference type="Gene3D" id="3.30.420.10">
    <property type="entry name" value="Ribonuclease H-like superfamily/Ribonuclease H"/>
    <property type="match status" value="1"/>
</dbReference>
<reference evidence="9" key="2">
    <citation type="submission" date="2022-01" db="EMBL/GenBank/DDBJ databases">
        <authorList>
            <person name="Yamashiro T."/>
            <person name="Shiraishi A."/>
            <person name="Satake H."/>
            <person name="Nakayama K."/>
        </authorList>
    </citation>
    <scope>NUCLEOTIDE SEQUENCE</scope>
</reference>
<dbReference type="InterPro" id="IPR043128">
    <property type="entry name" value="Rev_trsase/Diguanyl_cyclase"/>
</dbReference>
<keyword evidence="2" id="KW-0548">Nucleotidyltransferase</keyword>
<keyword evidence="3" id="KW-0540">Nuclease</keyword>
<gene>
    <name evidence="9" type="ORF">Tco_0951871</name>
</gene>
<dbReference type="Pfam" id="PF24626">
    <property type="entry name" value="SH3_Tf2-1"/>
    <property type="match status" value="1"/>
</dbReference>
<keyword evidence="10" id="KW-1185">Reference proteome</keyword>
<dbReference type="InterPro" id="IPR056924">
    <property type="entry name" value="SH3_Tf2-1"/>
</dbReference>
<dbReference type="InterPro" id="IPR036397">
    <property type="entry name" value="RNaseH_sf"/>
</dbReference>
<dbReference type="EMBL" id="BQNB010015704">
    <property type="protein sequence ID" value="GJT43156.1"/>
    <property type="molecule type" value="Genomic_DNA"/>
</dbReference>
<accession>A0ABQ5DY59</accession>
<evidence type="ECO:0000256" key="3">
    <source>
        <dbReference type="ARBA" id="ARBA00022722"/>
    </source>
</evidence>
<dbReference type="PROSITE" id="PS50994">
    <property type="entry name" value="INTEGRASE"/>
    <property type="match status" value="1"/>
</dbReference>
<dbReference type="PROSITE" id="PS50878">
    <property type="entry name" value="RT_POL"/>
    <property type="match status" value="1"/>
</dbReference>
<dbReference type="Pfam" id="PF17919">
    <property type="entry name" value="RT_RNaseH_2"/>
    <property type="match status" value="1"/>
</dbReference>
<feature type="compositionally biased region" description="Polar residues" evidence="6">
    <location>
        <begin position="205"/>
        <end position="218"/>
    </location>
</feature>
<dbReference type="Pfam" id="PF08284">
    <property type="entry name" value="RVP_2"/>
    <property type="match status" value="1"/>
</dbReference>
<protein>
    <submittedName>
        <fullName evidence="9">Reverse transcriptase domain-containing protein</fullName>
    </submittedName>
</protein>
<dbReference type="Gene3D" id="3.10.10.10">
    <property type="entry name" value="HIV Type 1 Reverse Transcriptase, subunit A, domain 1"/>
    <property type="match status" value="1"/>
</dbReference>
<dbReference type="SUPFAM" id="SSF50630">
    <property type="entry name" value="Acid proteases"/>
    <property type="match status" value="1"/>
</dbReference>
<evidence type="ECO:0000313" key="10">
    <source>
        <dbReference type="Proteomes" id="UP001151760"/>
    </source>
</evidence>
<reference evidence="9" key="1">
    <citation type="journal article" date="2022" name="Int. J. Mol. Sci.">
        <title>Draft Genome of Tanacetum Coccineum: Genomic Comparison of Closely Related Tanacetum-Family Plants.</title>
        <authorList>
            <person name="Yamashiro T."/>
            <person name="Shiraishi A."/>
            <person name="Nakayama K."/>
            <person name="Satake H."/>
        </authorList>
    </citation>
    <scope>NUCLEOTIDE SEQUENCE</scope>
</reference>